<dbReference type="Proteomes" id="UP000798488">
    <property type="component" value="Unassembled WGS sequence"/>
</dbReference>
<sequence length="345" mass="38032">MLGSPYIYYMMYQYDEDFGKLFKIHADFDVQMDNTRENARKLAAFISTTVKKENLKEFTRAAVARVVEYTARLSGSRTKFTARFSQIVDILCEADSWAAMEGTDIIDATHVQKAIAEKRKRANKFEERIQEMFKEGTYLINTDGAIVGQVNGLAVLSAGEYTFGKPSRITANTYLGREGVVNIERETRMSGATHSKGVLILSGYLGHKYAQSTPLSLTGSLTFEQLYDGVDGDSASSAELYAILSSLSDLPLRQDLAVTGSVNQKGEIQPIGGVNEKIEGWFEVCKIQGITGRQGVIIPRQNVKDLQLHEEVVNTVREGKFHIYAVASVNEGIELLTGVAAGEAD</sequence>
<evidence type="ECO:0000313" key="4">
    <source>
        <dbReference type="EMBL" id="KAF1085313.1"/>
    </source>
</evidence>
<comment type="catalytic activity">
    <reaction evidence="2">
        <text>Hydrolysis of proteins in presence of ATP.</text>
        <dbReference type="EC" id="3.4.21.53"/>
    </reaction>
</comment>
<gene>
    <name evidence="4" type="primary">lon_1</name>
    <name evidence="4" type="ORF">SPSYN_01449</name>
</gene>
<comment type="similarity">
    <text evidence="2">Belongs to the peptidase S16 family.</text>
</comment>
<feature type="domain" description="Lon proteolytic" evidence="3">
    <location>
        <begin position="144"/>
        <end position="339"/>
    </location>
</feature>
<protein>
    <recommendedName>
        <fullName evidence="2">endopeptidase La</fullName>
        <ecNumber evidence="2">3.4.21.53</ecNumber>
    </recommendedName>
</protein>
<dbReference type="Gene3D" id="3.40.50.300">
    <property type="entry name" value="P-loop containing nucleotide triphosphate hydrolases"/>
    <property type="match status" value="1"/>
</dbReference>
<dbReference type="InterPro" id="IPR008269">
    <property type="entry name" value="Lon_proteolytic"/>
</dbReference>
<keyword evidence="5" id="KW-1185">Reference proteome</keyword>
<dbReference type="PANTHER" id="PTHR10046">
    <property type="entry name" value="ATP DEPENDENT LON PROTEASE FAMILY MEMBER"/>
    <property type="match status" value="1"/>
</dbReference>
<dbReference type="GO" id="GO:0006508">
    <property type="term" value="P:proteolysis"/>
    <property type="evidence" value="ECO:0007669"/>
    <property type="project" value="UniProtKB-KW"/>
</dbReference>
<organism evidence="4 5">
    <name type="scientific">Sporotomaculum syntrophicum</name>
    <dbReference type="NCBI Taxonomy" id="182264"/>
    <lineage>
        <taxon>Bacteria</taxon>
        <taxon>Bacillati</taxon>
        <taxon>Bacillota</taxon>
        <taxon>Clostridia</taxon>
        <taxon>Eubacteriales</taxon>
        <taxon>Desulfallaceae</taxon>
        <taxon>Sporotomaculum</taxon>
    </lineage>
</organism>
<dbReference type="Pfam" id="PF05362">
    <property type="entry name" value="Lon_C"/>
    <property type="match status" value="1"/>
</dbReference>
<dbReference type="InterPro" id="IPR027065">
    <property type="entry name" value="Lon_Prtase"/>
</dbReference>
<dbReference type="InterPro" id="IPR027417">
    <property type="entry name" value="P-loop_NTPase"/>
</dbReference>
<dbReference type="Gene3D" id="1.10.8.60">
    <property type="match status" value="1"/>
</dbReference>
<feature type="active site" evidence="2">
    <location>
        <position position="277"/>
    </location>
</feature>
<dbReference type="Pfam" id="PF13654">
    <property type="entry name" value="AAA_32"/>
    <property type="match status" value="1"/>
</dbReference>
<evidence type="ECO:0000313" key="5">
    <source>
        <dbReference type="Proteomes" id="UP000798488"/>
    </source>
</evidence>
<dbReference type="InterPro" id="IPR041699">
    <property type="entry name" value="AAA_32"/>
</dbReference>
<dbReference type="GO" id="GO:0005524">
    <property type="term" value="F:ATP binding"/>
    <property type="evidence" value="ECO:0007669"/>
    <property type="project" value="InterPro"/>
</dbReference>
<dbReference type="InterPro" id="IPR020568">
    <property type="entry name" value="Ribosomal_Su5_D2-typ_SF"/>
</dbReference>
<dbReference type="Gene3D" id="3.30.230.10">
    <property type="match status" value="1"/>
</dbReference>
<dbReference type="EMBL" id="LSRS01000003">
    <property type="protein sequence ID" value="KAF1085313.1"/>
    <property type="molecule type" value="Genomic_DNA"/>
</dbReference>
<dbReference type="GO" id="GO:0030163">
    <property type="term" value="P:protein catabolic process"/>
    <property type="evidence" value="ECO:0007669"/>
    <property type="project" value="InterPro"/>
</dbReference>
<comment type="caution">
    <text evidence="4">The sequence shown here is derived from an EMBL/GenBank/DDBJ whole genome shotgun (WGS) entry which is preliminary data.</text>
</comment>
<dbReference type="SUPFAM" id="SSF54211">
    <property type="entry name" value="Ribosomal protein S5 domain 2-like"/>
    <property type="match status" value="1"/>
</dbReference>
<dbReference type="GO" id="GO:0004252">
    <property type="term" value="F:serine-type endopeptidase activity"/>
    <property type="evidence" value="ECO:0007669"/>
    <property type="project" value="UniProtKB-UniRule"/>
</dbReference>
<dbReference type="InterPro" id="IPR014721">
    <property type="entry name" value="Ribsml_uS5_D2-typ_fold_subgr"/>
</dbReference>
<dbReference type="AlphaFoldDB" id="A0A9D2WQ55"/>
<keyword evidence="2 4" id="KW-0378">Hydrolase</keyword>
<keyword evidence="2" id="KW-0720">Serine protease</keyword>
<dbReference type="Pfam" id="PF20436">
    <property type="entry name" value="LonB_AAA-LID"/>
    <property type="match status" value="1"/>
</dbReference>
<evidence type="ECO:0000256" key="2">
    <source>
        <dbReference type="PROSITE-ProRule" id="PRU01122"/>
    </source>
</evidence>
<name>A0A9D2WQ55_9FIRM</name>
<keyword evidence="1 2" id="KW-0645">Protease</keyword>
<evidence type="ECO:0000256" key="1">
    <source>
        <dbReference type="ARBA" id="ARBA00022670"/>
    </source>
</evidence>
<feature type="active site" evidence="2">
    <location>
        <position position="234"/>
    </location>
</feature>
<evidence type="ECO:0000259" key="3">
    <source>
        <dbReference type="PROSITE" id="PS51786"/>
    </source>
</evidence>
<dbReference type="GO" id="GO:0004176">
    <property type="term" value="F:ATP-dependent peptidase activity"/>
    <property type="evidence" value="ECO:0007669"/>
    <property type="project" value="UniProtKB-UniRule"/>
</dbReference>
<dbReference type="EC" id="3.4.21.53" evidence="2"/>
<reference evidence="4" key="1">
    <citation type="submission" date="2016-02" db="EMBL/GenBank/DDBJ databases">
        <title>Draft Genome Sequence of Sporotomaculum syntrophicum Strain FB, a Syntrophic Benzoate Degrader.</title>
        <authorList>
            <person name="Nobu M.K."/>
            <person name="Narihiro T."/>
            <person name="Qiu Y.-L."/>
            <person name="Ohashi A."/>
            <person name="Liu W.-T."/>
            <person name="Yuji S."/>
        </authorList>
    </citation>
    <scope>NUCLEOTIDE SEQUENCE</scope>
    <source>
        <strain evidence="4">FB</strain>
    </source>
</reference>
<dbReference type="InterPro" id="IPR046843">
    <property type="entry name" value="LonB_AAA-LID"/>
</dbReference>
<dbReference type="PROSITE" id="PS51786">
    <property type="entry name" value="LON_PROTEOLYTIC"/>
    <property type="match status" value="1"/>
</dbReference>
<accession>A0A9D2WQ55</accession>
<proteinExistence type="inferred from homology"/>